<dbReference type="Proteomes" id="UP000694866">
    <property type="component" value="Unplaced"/>
</dbReference>
<dbReference type="InterPro" id="IPR029034">
    <property type="entry name" value="Cystine-knot_cytokine"/>
</dbReference>
<accession>A0A0C9PGQ5</accession>
<dbReference type="AlphaFoldDB" id="A0A0C9PGQ5"/>
<dbReference type="KEGG" id="fas:105265415"/>
<name>A0A0C9PGQ5_9HYME</name>
<reference evidence="2" key="1">
    <citation type="submission" date="2015-01" db="EMBL/GenBank/DDBJ databases">
        <title>Transcriptome Assembly of Fopius arisanus.</title>
        <authorList>
            <person name="Geib S."/>
        </authorList>
    </citation>
    <scope>NUCLEOTIDE SEQUENCE</scope>
</reference>
<dbReference type="PANTHER" id="PTHR21719:SF1">
    <property type="entry name" value="FI06402P-RELATED"/>
    <property type="match status" value="1"/>
</dbReference>
<dbReference type="GO" id="GO:0008083">
    <property type="term" value="F:growth factor activity"/>
    <property type="evidence" value="ECO:0007669"/>
    <property type="project" value="InterPro"/>
</dbReference>
<accession>A0A9R1TZ33</accession>
<evidence type="ECO:0000313" key="5">
    <source>
        <dbReference type="EMBL" id="JAG70079.1"/>
    </source>
</evidence>
<keyword evidence="6" id="KW-1185">Reference proteome</keyword>
<evidence type="ECO:0000259" key="1">
    <source>
        <dbReference type="PROSITE" id="PS50278"/>
    </source>
</evidence>
<sequence>MANTYYFALLVILVSGSYGIFHHRDSKYLNHVHLVYQFKCSLPQLRAVPVEELLSVGPGPDEIFYPRETILARCAGAGCCLGINQVCGPIETRNVSLVFLVKHRVDRQRDRHHETLHVVEHTKCGCIDRDKLDESFNEI</sequence>
<evidence type="ECO:0000313" key="6">
    <source>
        <dbReference type="Proteomes" id="UP000694866"/>
    </source>
</evidence>
<dbReference type="PANTHER" id="PTHR21719">
    <property type="entry name" value="FI06402P-RELATED"/>
    <property type="match status" value="1"/>
</dbReference>
<dbReference type="SUPFAM" id="SSF57501">
    <property type="entry name" value="Cystine-knot cytokines"/>
    <property type="match status" value="1"/>
</dbReference>
<dbReference type="RefSeq" id="XP_011301182.1">
    <property type="nucleotide sequence ID" value="XM_011302880.1"/>
</dbReference>
<protein>
    <submittedName>
        <fullName evidence="4">Vegfaa_0 protein</fullName>
    </submittedName>
    <submittedName>
        <fullName evidence="5">Vegfaa_1 protein</fullName>
    </submittedName>
    <submittedName>
        <fullName evidence="3">Vegfaa_2 protein</fullName>
    </submittedName>
    <submittedName>
        <fullName evidence="2">Vegfaa_3 protein</fullName>
    </submittedName>
</protein>
<dbReference type="EMBL" id="GBYB01000055">
    <property type="protein sequence ID" value="JAG69822.1"/>
    <property type="molecule type" value="Transcribed_RNA"/>
</dbReference>
<dbReference type="PROSITE" id="PS50278">
    <property type="entry name" value="PDGF_2"/>
    <property type="match status" value="1"/>
</dbReference>
<gene>
    <name evidence="2" type="primary">vegfaa_3</name>
    <name evidence="7" type="synonym">LOC105265415</name>
    <name evidence="4" type="synonym">vegfaa_0</name>
    <name evidence="5" type="synonym">vegfaa_1</name>
    <name evidence="3" type="synonym">vegfaa_2</name>
    <name evidence="3" type="ORF">g.61371</name>
    <name evidence="2" type="ORF">g.61383</name>
    <name evidence="5" type="ORF">g.61392</name>
    <name evidence="4" type="ORF">g.61395</name>
</gene>
<evidence type="ECO:0000313" key="2">
    <source>
        <dbReference type="EMBL" id="JAG69820.1"/>
    </source>
</evidence>
<dbReference type="Gene3D" id="2.10.90.10">
    <property type="entry name" value="Cystine-knot cytokines"/>
    <property type="match status" value="1"/>
</dbReference>
<evidence type="ECO:0000313" key="7">
    <source>
        <dbReference type="RefSeq" id="XP_011301182.1"/>
    </source>
</evidence>
<dbReference type="InterPro" id="IPR000072">
    <property type="entry name" value="PDGF/VEGF_dom"/>
</dbReference>
<dbReference type="GeneID" id="105265415"/>
<evidence type="ECO:0000313" key="3">
    <source>
        <dbReference type="EMBL" id="JAG69822.1"/>
    </source>
</evidence>
<evidence type="ECO:0000313" key="4">
    <source>
        <dbReference type="EMBL" id="JAG69826.1"/>
    </source>
</evidence>
<dbReference type="EMBL" id="GBYB01000053">
    <property type="protein sequence ID" value="JAG69820.1"/>
    <property type="molecule type" value="Transcribed_RNA"/>
</dbReference>
<dbReference type="Pfam" id="PF00341">
    <property type="entry name" value="PDGF"/>
    <property type="match status" value="1"/>
</dbReference>
<dbReference type="EMBL" id="GBYB01000312">
    <property type="protein sequence ID" value="JAG70079.1"/>
    <property type="molecule type" value="Transcribed_RNA"/>
</dbReference>
<dbReference type="OrthoDB" id="6677701at2759"/>
<organism evidence="2">
    <name type="scientific">Fopius arisanus</name>
    <dbReference type="NCBI Taxonomy" id="64838"/>
    <lineage>
        <taxon>Eukaryota</taxon>
        <taxon>Metazoa</taxon>
        <taxon>Ecdysozoa</taxon>
        <taxon>Arthropoda</taxon>
        <taxon>Hexapoda</taxon>
        <taxon>Insecta</taxon>
        <taxon>Pterygota</taxon>
        <taxon>Neoptera</taxon>
        <taxon>Endopterygota</taxon>
        <taxon>Hymenoptera</taxon>
        <taxon>Apocrita</taxon>
        <taxon>Ichneumonoidea</taxon>
        <taxon>Braconidae</taxon>
        <taxon>Opiinae</taxon>
        <taxon>Fopius</taxon>
    </lineage>
</organism>
<dbReference type="GO" id="GO:0016020">
    <property type="term" value="C:membrane"/>
    <property type="evidence" value="ECO:0007669"/>
    <property type="project" value="InterPro"/>
</dbReference>
<proteinExistence type="predicted"/>
<dbReference type="EMBL" id="GBYB01000059">
    <property type="protein sequence ID" value="JAG69826.1"/>
    <property type="molecule type" value="Transcribed_RNA"/>
</dbReference>
<feature type="domain" description="Platelet-derived growth factor (PDGF) family profile" evidence="1">
    <location>
        <begin position="61"/>
        <end position="131"/>
    </location>
</feature>
<reference evidence="7" key="2">
    <citation type="submission" date="2025-04" db="UniProtKB">
        <authorList>
            <consortium name="RefSeq"/>
        </authorList>
    </citation>
    <scope>IDENTIFICATION</scope>
    <source>
        <strain evidence="7">USDA-PBARC FA_bdor</strain>
        <tissue evidence="7">Whole organism</tissue>
    </source>
</reference>